<feature type="domain" description="Carbohydrate kinase FGGY N-terminal" evidence="11">
    <location>
        <begin position="7"/>
        <end position="248"/>
    </location>
</feature>
<dbReference type="STRING" id="695939.SAMN00790413_05691"/>
<comment type="function">
    <text evidence="8">Catalyzes the phosphorylation of D-xylulose to D-xylulose 5-phosphate.</text>
</comment>
<evidence type="ECO:0000256" key="10">
    <source>
        <dbReference type="RuleBase" id="RU364073"/>
    </source>
</evidence>
<dbReference type="AlphaFoldDB" id="A0A1W1UCU3"/>
<evidence type="ECO:0000256" key="7">
    <source>
        <dbReference type="ARBA" id="ARBA00023277"/>
    </source>
</evidence>
<dbReference type="Proteomes" id="UP000192582">
    <property type="component" value="Unassembled WGS sequence"/>
</dbReference>
<evidence type="ECO:0000256" key="5">
    <source>
        <dbReference type="ARBA" id="ARBA00022777"/>
    </source>
</evidence>
<dbReference type="HAMAP" id="MF_02220">
    <property type="entry name" value="XylB"/>
    <property type="match status" value="1"/>
</dbReference>
<gene>
    <name evidence="8 10" type="primary">xylB</name>
    <name evidence="13" type="ORF">SAMN00790413_05691</name>
</gene>
<dbReference type="InterPro" id="IPR018484">
    <property type="entry name" value="FGGY_N"/>
</dbReference>
<keyword evidence="2 8" id="KW-0859">Xylose metabolism</keyword>
<dbReference type="SUPFAM" id="SSF53067">
    <property type="entry name" value="Actin-like ATPase domain"/>
    <property type="match status" value="2"/>
</dbReference>
<dbReference type="RefSeq" id="WP_084045348.1">
    <property type="nucleotide sequence ID" value="NZ_FWWU01000003.1"/>
</dbReference>
<dbReference type="OrthoDB" id="9805576at2"/>
<accession>A0A1W1UCU3</accession>
<keyword evidence="6 8" id="KW-0067">ATP-binding</keyword>
<dbReference type="InterPro" id="IPR006000">
    <property type="entry name" value="Xylulokinase"/>
</dbReference>
<dbReference type="EC" id="2.7.1.17" evidence="8 10"/>
<keyword evidence="5 8" id="KW-0418">Kinase</keyword>
<protein>
    <recommendedName>
        <fullName evidence="8 10">Xylulose kinase</fullName>
        <shortName evidence="8 10">Xylulokinase</shortName>
        <ecNumber evidence="8 10">2.7.1.17</ecNumber>
    </recommendedName>
</protein>
<evidence type="ECO:0000313" key="13">
    <source>
        <dbReference type="EMBL" id="SMB78916.1"/>
    </source>
</evidence>
<dbReference type="InterPro" id="IPR043129">
    <property type="entry name" value="ATPase_NBD"/>
</dbReference>
<evidence type="ECO:0000256" key="2">
    <source>
        <dbReference type="ARBA" id="ARBA00022629"/>
    </source>
</evidence>
<dbReference type="GO" id="GO:0042732">
    <property type="term" value="P:D-xylose metabolic process"/>
    <property type="evidence" value="ECO:0007669"/>
    <property type="project" value="UniProtKB-KW"/>
</dbReference>
<evidence type="ECO:0000256" key="1">
    <source>
        <dbReference type="ARBA" id="ARBA00009156"/>
    </source>
</evidence>
<dbReference type="PANTHER" id="PTHR43095:SF5">
    <property type="entry name" value="XYLULOSE KINASE"/>
    <property type="match status" value="1"/>
</dbReference>
<dbReference type="Pfam" id="PF00370">
    <property type="entry name" value="FGGY_N"/>
    <property type="match status" value="1"/>
</dbReference>
<evidence type="ECO:0000256" key="4">
    <source>
        <dbReference type="ARBA" id="ARBA00022741"/>
    </source>
</evidence>
<keyword evidence="3 8" id="KW-0808">Transferase</keyword>
<feature type="binding site" evidence="8">
    <location>
        <begin position="84"/>
        <end position="85"/>
    </location>
    <ligand>
        <name>substrate</name>
    </ligand>
</feature>
<keyword evidence="7 8" id="KW-0119">Carbohydrate metabolism</keyword>
<dbReference type="GO" id="GO:0004856">
    <property type="term" value="F:D-xylulokinase activity"/>
    <property type="evidence" value="ECO:0007669"/>
    <property type="project" value="UniProtKB-UniRule"/>
</dbReference>
<comment type="catalytic activity">
    <reaction evidence="8 10">
        <text>D-xylulose + ATP = D-xylulose 5-phosphate + ADP + H(+)</text>
        <dbReference type="Rhea" id="RHEA:10964"/>
        <dbReference type="ChEBI" id="CHEBI:15378"/>
        <dbReference type="ChEBI" id="CHEBI:17140"/>
        <dbReference type="ChEBI" id="CHEBI:30616"/>
        <dbReference type="ChEBI" id="CHEBI:57737"/>
        <dbReference type="ChEBI" id="CHEBI:456216"/>
        <dbReference type="EC" id="2.7.1.17"/>
    </reaction>
</comment>
<dbReference type="InterPro" id="IPR018485">
    <property type="entry name" value="FGGY_C"/>
</dbReference>
<dbReference type="PROSITE" id="PS00445">
    <property type="entry name" value="FGGY_KINASES_2"/>
    <property type="match status" value="1"/>
</dbReference>
<dbReference type="PANTHER" id="PTHR43095">
    <property type="entry name" value="SUGAR KINASE"/>
    <property type="match status" value="1"/>
</dbReference>
<evidence type="ECO:0000256" key="8">
    <source>
        <dbReference type="HAMAP-Rule" id="MF_02220"/>
    </source>
</evidence>
<dbReference type="InterPro" id="IPR050406">
    <property type="entry name" value="FGGY_Carb_Kinase"/>
</dbReference>
<dbReference type="Pfam" id="PF02782">
    <property type="entry name" value="FGGY_C"/>
    <property type="match status" value="1"/>
</dbReference>
<dbReference type="NCBIfam" id="TIGR01312">
    <property type="entry name" value="XylB"/>
    <property type="match status" value="1"/>
</dbReference>
<feature type="site" description="Important for activity" evidence="8">
    <location>
        <position position="11"/>
    </location>
</feature>
<dbReference type="Gene3D" id="3.30.420.40">
    <property type="match status" value="2"/>
</dbReference>
<name>A0A1W1UCU3_9DEIO</name>
<evidence type="ECO:0000259" key="12">
    <source>
        <dbReference type="Pfam" id="PF02782"/>
    </source>
</evidence>
<organism evidence="13 14">
    <name type="scientific">Deinococcus hopiensis KR-140</name>
    <dbReference type="NCBI Taxonomy" id="695939"/>
    <lineage>
        <taxon>Bacteria</taxon>
        <taxon>Thermotogati</taxon>
        <taxon>Deinococcota</taxon>
        <taxon>Deinococci</taxon>
        <taxon>Deinococcales</taxon>
        <taxon>Deinococcaceae</taxon>
        <taxon>Deinococcus</taxon>
    </lineage>
</organism>
<evidence type="ECO:0000259" key="11">
    <source>
        <dbReference type="Pfam" id="PF00370"/>
    </source>
</evidence>
<dbReference type="PIRSF" id="PIRSF000538">
    <property type="entry name" value="GlpK"/>
    <property type="match status" value="1"/>
</dbReference>
<dbReference type="CDD" id="cd07808">
    <property type="entry name" value="ASKHA_NBD_FGGY_EcXK-like"/>
    <property type="match status" value="1"/>
</dbReference>
<dbReference type="GO" id="GO:0005998">
    <property type="term" value="P:xylulose catabolic process"/>
    <property type="evidence" value="ECO:0007669"/>
    <property type="project" value="UniProtKB-UniRule"/>
</dbReference>
<reference evidence="13 14" key="1">
    <citation type="submission" date="2017-04" db="EMBL/GenBank/DDBJ databases">
        <authorList>
            <person name="Afonso C.L."/>
            <person name="Miller P.J."/>
            <person name="Scott M.A."/>
            <person name="Spackman E."/>
            <person name="Goraichik I."/>
            <person name="Dimitrov K.M."/>
            <person name="Suarez D.L."/>
            <person name="Swayne D.E."/>
        </authorList>
    </citation>
    <scope>NUCLEOTIDE SEQUENCE [LARGE SCALE GENOMIC DNA]</scope>
    <source>
        <strain evidence="13 14">KR-140</strain>
    </source>
</reference>
<evidence type="ECO:0000256" key="9">
    <source>
        <dbReference type="RuleBase" id="RU003733"/>
    </source>
</evidence>
<dbReference type="GO" id="GO:0005524">
    <property type="term" value="F:ATP binding"/>
    <property type="evidence" value="ECO:0007669"/>
    <property type="project" value="UniProtKB-UniRule"/>
</dbReference>
<proteinExistence type="inferred from homology"/>
<sequence>MTHSPVTLGVDLGTSGVKVVALDVHRRTVASVTRPYPLSTPRAGWTEQDPHDWVQGTLAALTAVAAQLREQGQTPVALGLSGQMHGAVFLGAQGEVIRPAPLWNDQRTGQDVAEIEARIPRSELIARTGNRAVTGFQLPKILWLRREEPGAFARLRHVLLPKDYLGLVLTGQMITEPSDASGVGALHLARKEWDTDVLGALDLSPALFPSVVNSWEVAGHLKGPLAAQTGLPLGLPVVAGAGDNAAAGVALGLGSARPEVGSLSLGTSGVLFAPLAQPTPDPEGRVHLFAHADGGYHLLGVTLSCAGALQWLRDRLFPEVDFERLLREAEQVQAGGESPVFLPYLAGERSPHMNPALRGVWTGLSLAHGRGHLTRALLEGTAFALADVQDVMVGLSSVRSVLATGGGARSDLWLGLMAHTLGLDVHRPPHVPGPAQGAALLAMPAAGFFPDLTAALPPLGLTGMAGVTPVEPLASRAQYATVFGQVYGSGPAVPTDVSFGDQP</sequence>
<keyword evidence="4 8" id="KW-0547">Nucleotide-binding</keyword>
<feature type="active site" description="Proton acceptor" evidence="8">
    <location>
        <position position="243"/>
    </location>
</feature>
<dbReference type="EMBL" id="FWWU01000003">
    <property type="protein sequence ID" value="SMB78916.1"/>
    <property type="molecule type" value="Genomic_DNA"/>
</dbReference>
<keyword evidence="14" id="KW-1185">Reference proteome</keyword>
<dbReference type="InterPro" id="IPR000577">
    <property type="entry name" value="Carb_kinase_FGGY"/>
</dbReference>
<dbReference type="InterPro" id="IPR018483">
    <property type="entry name" value="Carb_kinase_FGGY_CS"/>
</dbReference>
<evidence type="ECO:0000256" key="6">
    <source>
        <dbReference type="ARBA" id="ARBA00022840"/>
    </source>
</evidence>
<evidence type="ECO:0000256" key="3">
    <source>
        <dbReference type="ARBA" id="ARBA00022679"/>
    </source>
</evidence>
<evidence type="ECO:0000313" key="14">
    <source>
        <dbReference type="Proteomes" id="UP000192582"/>
    </source>
</evidence>
<feature type="domain" description="Carbohydrate kinase FGGY C-terminal" evidence="12">
    <location>
        <begin position="262"/>
        <end position="445"/>
    </location>
</feature>
<comment type="similarity">
    <text evidence="1 8 9">Belongs to the FGGY kinase family.</text>
</comment>